<evidence type="ECO:0000313" key="1">
    <source>
        <dbReference type="EMBL" id="DBA16525.1"/>
    </source>
</evidence>
<keyword evidence="2" id="KW-1185">Reference proteome</keyword>
<evidence type="ECO:0000313" key="2">
    <source>
        <dbReference type="Proteomes" id="UP001181693"/>
    </source>
</evidence>
<gene>
    <name evidence="1" type="ORF">GDO54_003909</name>
</gene>
<reference evidence="1" key="1">
    <citation type="thesis" date="2020" institute="ProQuest LLC" country="789 East Eisenhower Parkway, Ann Arbor, MI, USA">
        <title>Comparative Genomics and Chromosome Evolution.</title>
        <authorList>
            <person name="Mudd A.B."/>
        </authorList>
    </citation>
    <scope>NUCLEOTIDE SEQUENCE</scope>
    <source>
        <strain evidence="1">1538</strain>
        <tissue evidence="1">Blood</tissue>
    </source>
</reference>
<sequence length="83" mass="9724">MSRQVQEKEHYASGTFRKGFLLTSRPWLTLPYICFVKLEVAKRVAIFGSWLPYCVTGVQFIGIRNRRIDSSAFQHWHRHVSAL</sequence>
<accession>A0AAV2ZM62</accession>
<dbReference type="AlphaFoldDB" id="A0AAV2ZM62"/>
<organism evidence="1 2">
    <name type="scientific">Pyxicephalus adspersus</name>
    <name type="common">African bullfrog</name>
    <dbReference type="NCBI Taxonomy" id="30357"/>
    <lineage>
        <taxon>Eukaryota</taxon>
        <taxon>Metazoa</taxon>
        <taxon>Chordata</taxon>
        <taxon>Craniata</taxon>
        <taxon>Vertebrata</taxon>
        <taxon>Euteleostomi</taxon>
        <taxon>Amphibia</taxon>
        <taxon>Batrachia</taxon>
        <taxon>Anura</taxon>
        <taxon>Neobatrachia</taxon>
        <taxon>Ranoidea</taxon>
        <taxon>Pyxicephalidae</taxon>
        <taxon>Pyxicephalinae</taxon>
        <taxon>Pyxicephalus</taxon>
    </lineage>
</organism>
<dbReference type="Proteomes" id="UP001181693">
    <property type="component" value="Unassembled WGS sequence"/>
</dbReference>
<proteinExistence type="predicted"/>
<dbReference type="EMBL" id="DYDO01000011">
    <property type="protein sequence ID" value="DBA16525.1"/>
    <property type="molecule type" value="Genomic_DNA"/>
</dbReference>
<name>A0AAV2ZM62_PYXAD</name>
<comment type="caution">
    <text evidence="1">The sequence shown here is derived from an EMBL/GenBank/DDBJ whole genome shotgun (WGS) entry which is preliminary data.</text>
</comment>
<protein>
    <submittedName>
        <fullName evidence="1">Uncharacterized protein</fullName>
    </submittedName>
</protein>